<reference evidence="4" key="1">
    <citation type="submission" date="2016-10" db="EMBL/GenBank/DDBJ databases">
        <authorList>
            <person name="Varghese N."/>
            <person name="Submissions S."/>
        </authorList>
    </citation>
    <scope>NUCLEOTIDE SEQUENCE [LARGE SCALE GENOMIC DNA]</scope>
    <source>
        <strain evidence="4">DSM 25329</strain>
    </source>
</reference>
<accession>A0A1G7VUN6</accession>
<dbReference type="InterPro" id="IPR037923">
    <property type="entry name" value="HTH-like"/>
</dbReference>
<evidence type="ECO:0000313" key="3">
    <source>
        <dbReference type="EMBL" id="SDG63387.1"/>
    </source>
</evidence>
<organism evidence="3 4">
    <name type="scientific">Dyadobacter soli</name>
    <dbReference type="NCBI Taxonomy" id="659014"/>
    <lineage>
        <taxon>Bacteria</taxon>
        <taxon>Pseudomonadati</taxon>
        <taxon>Bacteroidota</taxon>
        <taxon>Cytophagia</taxon>
        <taxon>Cytophagales</taxon>
        <taxon>Spirosomataceae</taxon>
        <taxon>Dyadobacter</taxon>
    </lineage>
</organism>
<dbReference type="SUPFAM" id="SSF51215">
    <property type="entry name" value="Regulatory protein AraC"/>
    <property type="match status" value="1"/>
</dbReference>
<keyword evidence="1" id="KW-0238">DNA-binding</keyword>
<dbReference type="RefSeq" id="WP_229212913.1">
    <property type="nucleotide sequence ID" value="NZ_FNAN01000021.1"/>
</dbReference>
<gene>
    <name evidence="3" type="ORF">SAMN04487996_1216</name>
</gene>
<name>A0A1G7VUN6_9BACT</name>
<dbReference type="AlphaFoldDB" id="A0A1G7VUN6"/>
<keyword evidence="4" id="KW-1185">Reference proteome</keyword>
<dbReference type="GO" id="GO:0006355">
    <property type="term" value="P:regulation of DNA-templated transcription"/>
    <property type="evidence" value="ECO:0007669"/>
    <property type="project" value="InterPro"/>
</dbReference>
<proteinExistence type="predicted"/>
<dbReference type="CDD" id="cd06986">
    <property type="entry name" value="cupin_MmsR-like_N"/>
    <property type="match status" value="1"/>
</dbReference>
<dbReference type="Pfam" id="PF02311">
    <property type="entry name" value="AraC_binding"/>
    <property type="match status" value="1"/>
</dbReference>
<dbReference type="STRING" id="659014.SAMN04487996_1216"/>
<dbReference type="GO" id="GO:0003677">
    <property type="term" value="F:DNA binding"/>
    <property type="evidence" value="ECO:0007669"/>
    <property type="project" value="UniProtKB-KW"/>
</dbReference>
<evidence type="ECO:0000259" key="2">
    <source>
        <dbReference type="Pfam" id="PF02311"/>
    </source>
</evidence>
<dbReference type="EMBL" id="FNAN01000021">
    <property type="protein sequence ID" value="SDG63387.1"/>
    <property type="molecule type" value="Genomic_DNA"/>
</dbReference>
<sequence>MQESPPPWHYRELPLIGQLFISRMGYYPKALHHYYQRPSGISQAILLYCTDGQGWIELGDNIMQVHPGEIFILPTEMPHSYGADQKNPWSIYWMHLADQ</sequence>
<dbReference type="Gene3D" id="2.60.120.280">
    <property type="entry name" value="Regulatory protein AraC"/>
    <property type="match status" value="1"/>
</dbReference>
<feature type="domain" description="AraC-type arabinose-binding/dimerisation" evidence="2">
    <location>
        <begin position="33"/>
        <end position="96"/>
    </location>
</feature>
<dbReference type="Proteomes" id="UP000198748">
    <property type="component" value="Unassembled WGS sequence"/>
</dbReference>
<evidence type="ECO:0000313" key="4">
    <source>
        <dbReference type="Proteomes" id="UP000198748"/>
    </source>
</evidence>
<evidence type="ECO:0000256" key="1">
    <source>
        <dbReference type="ARBA" id="ARBA00023125"/>
    </source>
</evidence>
<protein>
    <submittedName>
        <fullName evidence="3">AraC-like ligand binding domain-containing protein</fullName>
    </submittedName>
</protein>
<dbReference type="InterPro" id="IPR003313">
    <property type="entry name" value="AraC-bd"/>
</dbReference>